<keyword evidence="4" id="KW-1185">Reference proteome</keyword>
<dbReference type="STRING" id="658218.SAMN05216562_3005"/>
<dbReference type="EMBL" id="FNQO01000004">
    <property type="protein sequence ID" value="SEA41525.1"/>
    <property type="molecule type" value="Genomic_DNA"/>
</dbReference>
<dbReference type="PANTHER" id="PTHR43110">
    <property type="entry name" value="THIOL PEROXIDASE"/>
    <property type="match status" value="1"/>
</dbReference>
<dbReference type="Proteomes" id="UP000198658">
    <property type="component" value="Unassembled WGS sequence"/>
</dbReference>
<keyword evidence="1" id="KW-0676">Redox-active center</keyword>
<evidence type="ECO:0000256" key="1">
    <source>
        <dbReference type="ARBA" id="ARBA00023284"/>
    </source>
</evidence>
<name>A0A1H4B037_9GAMM</name>
<protein>
    <submittedName>
        <fullName evidence="3">Peroxiredoxin</fullName>
    </submittedName>
</protein>
<gene>
    <name evidence="3" type="ORF">SAMN05216562_3005</name>
</gene>
<dbReference type="RefSeq" id="WP_211567222.1">
    <property type="nucleotide sequence ID" value="NZ_FNQO01000004.1"/>
</dbReference>
<dbReference type="SUPFAM" id="SSF52833">
    <property type="entry name" value="Thioredoxin-like"/>
    <property type="match status" value="1"/>
</dbReference>
<dbReference type="InterPro" id="IPR036249">
    <property type="entry name" value="Thioredoxin-like_sf"/>
</dbReference>
<organism evidence="3 4">
    <name type="scientific">Microbulbifer marinus</name>
    <dbReference type="NCBI Taxonomy" id="658218"/>
    <lineage>
        <taxon>Bacteria</taxon>
        <taxon>Pseudomonadati</taxon>
        <taxon>Pseudomonadota</taxon>
        <taxon>Gammaproteobacteria</taxon>
        <taxon>Cellvibrionales</taxon>
        <taxon>Microbulbiferaceae</taxon>
        <taxon>Microbulbifer</taxon>
    </lineage>
</organism>
<dbReference type="GO" id="GO:0016491">
    <property type="term" value="F:oxidoreductase activity"/>
    <property type="evidence" value="ECO:0007669"/>
    <property type="project" value="InterPro"/>
</dbReference>
<dbReference type="AlphaFoldDB" id="A0A1H4B037"/>
<dbReference type="GO" id="GO:0016209">
    <property type="term" value="F:antioxidant activity"/>
    <property type="evidence" value="ECO:0007669"/>
    <property type="project" value="InterPro"/>
</dbReference>
<dbReference type="InterPro" id="IPR013766">
    <property type="entry name" value="Thioredoxin_domain"/>
</dbReference>
<sequence>MMSNGAKILPGAKAPNLVVTKMDGETWDLSKQSPENFTVLMFYRGLHCPICKKTLEELNKNMSKFEARGTKVFAVSMDSQERASRTKDEWDIDKVPLGYGLTEEQTNEWQLFLSKSIKEEEPRKFSEPALFIIKPDQTLYAAYVQSAPFARPRIDDILGAIDFVLEKDYPPRGTLGR</sequence>
<dbReference type="Gene3D" id="3.40.30.10">
    <property type="entry name" value="Glutaredoxin"/>
    <property type="match status" value="1"/>
</dbReference>
<dbReference type="InterPro" id="IPR050455">
    <property type="entry name" value="Tpx_Peroxidase_subfamily"/>
</dbReference>
<evidence type="ECO:0000259" key="2">
    <source>
        <dbReference type="PROSITE" id="PS51352"/>
    </source>
</evidence>
<dbReference type="InterPro" id="IPR000866">
    <property type="entry name" value="AhpC/TSA"/>
</dbReference>
<evidence type="ECO:0000313" key="3">
    <source>
        <dbReference type="EMBL" id="SEA41525.1"/>
    </source>
</evidence>
<reference evidence="4" key="1">
    <citation type="submission" date="2016-10" db="EMBL/GenBank/DDBJ databases">
        <authorList>
            <person name="Varghese N."/>
            <person name="Submissions S."/>
        </authorList>
    </citation>
    <scope>NUCLEOTIDE SEQUENCE [LARGE SCALE GENOMIC DNA]</scope>
    <source>
        <strain evidence="4">CGMCC 1.10657</strain>
    </source>
</reference>
<evidence type="ECO:0000313" key="4">
    <source>
        <dbReference type="Proteomes" id="UP000198658"/>
    </source>
</evidence>
<feature type="domain" description="Thioredoxin" evidence="2">
    <location>
        <begin position="8"/>
        <end position="166"/>
    </location>
</feature>
<proteinExistence type="predicted"/>
<accession>A0A1H4B037</accession>
<dbReference type="PROSITE" id="PS51352">
    <property type="entry name" value="THIOREDOXIN_2"/>
    <property type="match status" value="1"/>
</dbReference>
<dbReference type="Pfam" id="PF00578">
    <property type="entry name" value="AhpC-TSA"/>
    <property type="match status" value="1"/>
</dbReference>
<dbReference type="PANTHER" id="PTHR43110:SF1">
    <property type="entry name" value="THIOL PEROXIDASE"/>
    <property type="match status" value="1"/>
</dbReference>